<dbReference type="RefSeq" id="WP_274041589.1">
    <property type="nucleotide sequence ID" value="NZ_JANCPR020000017.1"/>
</dbReference>
<reference evidence="2 3" key="1">
    <citation type="submission" date="2023-05" db="EMBL/GenBank/DDBJ databases">
        <title>Streptantibioticus silvisoli sp. nov., acidotolerant actinomycetes 1 from pine litter.</title>
        <authorList>
            <person name="Swiecimska M."/>
            <person name="Golinska P."/>
            <person name="Sangal V."/>
            <person name="Wachnowicz B."/>
            <person name="Goodfellow M."/>
        </authorList>
    </citation>
    <scope>NUCLEOTIDE SEQUENCE [LARGE SCALE GENOMIC DNA]</scope>
    <source>
        <strain evidence="2 3">DSM 42109</strain>
    </source>
</reference>
<feature type="compositionally biased region" description="Basic and acidic residues" evidence="1">
    <location>
        <begin position="37"/>
        <end position="56"/>
    </location>
</feature>
<name>A0ABT6ZZD0_9ACTN</name>
<comment type="caution">
    <text evidence="2">The sequence shown here is derived from an EMBL/GenBank/DDBJ whole genome shotgun (WGS) entry which is preliminary data.</text>
</comment>
<proteinExistence type="predicted"/>
<protein>
    <submittedName>
        <fullName evidence="2">Uncharacterized protein</fullName>
    </submittedName>
</protein>
<accession>A0ABT6ZZD0</accession>
<organism evidence="2 3">
    <name type="scientific">Streptomyces iconiensis</name>
    <dbReference type="NCBI Taxonomy" id="1384038"/>
    <lineage>
        <taxon>Bacteria</taxon>
        <taxon>Bacillati</taxon>
        <taxon>Actinomycetota</taxon>
        <taxon>Actinomycetes</taxon>
        <taxon>Kitasatosporales</taxon>
        <taxon>Streptomycetaceae</taxon>
        <taxon>Streptomyces</taxon>
    </lineage>
</organism>
<keyword evidence="3" id="KW-1185">Reference proteome</keyword>
<feature type="region of interest" description="Disordered" evidence="1">
    <location>
        <begin position="30"/>
        <end position="93"/>
    </location>
</feature>
<evidence type="ECO:0000256" key="1">
    <source>
        <dbReference type="SAM" id="MobiDB-lite"/>
    </source>
</evidence>
<evidence type="ECO:0000313" key="2">
    <source>
        <dbReference type="EMBL" id="MDJ1133976.1"/>
    </source>
</evidence>
<sequence>MIHRIEPAGVHGVPDLAGQVSLPARRYPALLGGRPVLDGEGRVAGEDGHPARERQPARGPRSARHRADPVPGSPGVRRQVIAAGPDRGTEQRR</sequence>
<gene>
    <name evidence="2" type="ORF">NMN56_018785</name>
</gene>
<dbReference type="EMBL" id="JANCPR020000017">
    <property type="protein sequence ID" value="MDJ1133976.1"/>
    <property type="molecule type" value="Genomic_DNA"/>
</dbReference>
<evidence type="ECO:0000313" key="3">
    <source>
        <dbReference type="Proteomes" id="UP001214441"/>
    </source>
</evidence>
<dbReference type="Proteomes" id="UP001214441">
    <property type="component" value="Unassembled WGS sequence"/>
</dbReference>